<dbReference type="Proteomes" id="UP000179807">
    <property type="component" value="Unassembled WGS sequence"/>
</dbReference>
<feature type="domain" description="Vps53 N-terminal" evidence="1">
    <location>
        <begin position="17"/>
        <end position="373"/>
    </location>
</feature>
<dbReference type="PANTHER" id="PTHR12820">
    <property type="entry name" value="VACUOLAR SORTING PROTEIN 53"/>
    <property type="match status" value="1"/>
</dbReference>
<proteinExistence type="predicted"/>
<sequence>MAAINIDHFSQQLLDDNFDPIDFLNQIFPNEASLELLPNVAEQIERKTASIDDAISENIRKSSKVGDRSREIVNTSRQLIDDVLLRISKLQTQATDTEHIVEDVCGSIKKYDDAKNNLTLSITTLKRLQMASIAVGELEMMAKQKNYGECADRILALSTLMSFFKDFEKNELLDDINSRFDTLKRQIHNQLSGEFELKLFGQTVDPSVASACRAVDAFGETYRNEIIEMFCSRFLEGYDKSFANSPLSEIDRRYNWLKQRIDYYVLDYSKIFPQEWRVPYKLTKYFCSETKIQIRTLLARSKPTIKEFQHGFEHTAKFEHVLAETFGSEVLNEQGEKVYKPANEFLGIIGGAFAKHTDLYIAGERVHMKRLVNHAKDNILARKPGTIDSENKLLKSGIELVQYIKGSIDKCGGFSVGTALFDLFPVLKDTMLDYIKMVKSIMPTKLSNDESRERDLRLMCVMSNTTFYFCSIIDGLAARIRKSVSEDQKPMVRVDDTKDSLTDYNKGFLVQISRALCDETKPILDQISSGTWQNMPESNIKFPALLANHFNRTFNFLKKWISEDNFALLRTLFVPEWINIYFMAIFKGKQPITFVGTEVLSKATVMIKNVMCEKLTTGNEVTMDLQKKIIENNFDLITNAFKVLASPEDAMAPIYKELFKKSPSKDQFMIIVHAKGLPPGTEQKIANKY</sequence>
<dbReference type="RefSeq" id="XP_068353245.1">
    <property type="nucleotide sequence ID" value="XM_068494083.1"/>
</dbReference>
<keyword evidence="3" id="KW-1185">Reference proteome</keyword>
<dbReference type="PANTHER" id="PTHR12820:SF0">
    <property type="entry name" value="VACUOLAR PROTEIN SORTING-ASSOCIATED PROTEIN 53 HOMOLOG"/>
    <property type="match status" value="1"/>
</dbReference>
<dbReference type="InterPro" id="IPR007234">
    <property type="entry name" value="Vps53_N"/>
</dbReference>
<comment type="caution">
    <text evidence="2">The sequence shown here is derived from an EMBL/GenBank/DDBJ whole genome shotgun (WGS) entry which is preliminary data.</text>
</comment>
<dbReference type="EMBL" id="MLAK01000971">
    <property type="protein sequence ID" value="OHT00109.1"/>
    <property type="molecule type" value="Genomic_DNA"/>
</dbReference>
<dbReference type="AlphaFoldDB" id="A0A1J4JS86"/>
<gene>
    <name evidence="2" type="ORF">TRFO_08088</name>
</gene>
<organism evidence="2 3">
    <name type="scientific">Tritrichomonas foetus</name>
    <dbReference type="NCBI Taxonomy" id="1144522"/>
    <lineage>
        <taxon>Eukaryota</taxon>
        <taxon>Metamonada</taxon>
        <taxon>Parabasalia</taxon>
        <taxon>Tritrichomonadida</taxon>
        <taxon>Tritrichomonadidae</taxon>
        <taxon>Tritrichomonas</taxon>
    </lineage>
</organism>
<dbReference type="OrthoDB" id="10261632at2759"/>
<dbReference type="InterPro" id="IPR039766">
    <property type="entry name" value="Vps53"/>
</dbReference>
<dbReference type="VEuPathDB" id="TrichDB:TRFO_08088"/>
<protein>
    <recommendedName>
        <fullName evidence="1">Vps53 N-terminal domain-containing protein</fullName>
    </recommendedName>
</protein>
<evidence type="ECO:0000313" key="3">
    <source>
        <dbReference type="Proteomes" id="UP000179807"/>
    </source>
</evidence>
<accession>A0A1J4JS86</accession>
<evidence type="ECO:0000313" key="2">
    <source>
        <dbReference type="EMBL" id="OHT00109.1"/>
    </source>
</evidence>
<dbReference type="GO" id="GO:0005829">
    <property type="term" value="C:cytosol"/>
    <property type="evidence" value="ECO:0007669"/>
    <property type="project" value="GOC"/>
</dbReference>
<name>A0A1J4JS86_9EUKA</name>
<dbReference type="Pfam" id="PF04100">
    <property type="entry name" value="Vps53_N"/>
    <property type="match status" value="1"/>
</dbReference>
<dbReference type="GO" id="GO:0000938">
    <property type="term" value="C:GARP complex"/>
    <property type="evidence" value="ECO:0007669"/>
    <property type="project" value="InterPro"/>
</dbReference>
<reference evidence="2" key="1">
    <citation type="submission" date="2016-10" db="EMBL/GenBank/DDBJ databases">
        <authorList>
            <person name="Benchimol M."/>
            <person name="Almeida L.G."/>
            <person name="Vasconcelos A.T."/>
            <person name="Perreira-Neves A."/>
            <person name="Rosa I.A."/>
            <person name="Tasca T."/>
            <person name="Bogo M.R."/>
            <person name="de Souza W."/>
        </authorList>
    </citation>
    <scope>NUCLEOTIDE SEQUENCE [LARGE SCALE GENOMIC DNA]</scope>
    <source>
        <strain evidence="2">K</strain>
    </source>
</reference>
<dbReference type="GO" id="GO:0042147">
    <property type="term" value="P:retrograde transport, endosome to Golgi"/>
    <property type="evidence" value="ECO:0007669"/>
    <property type="project" value="InterPro"/>
</dbReference>
<dbReference type="GeneID" id="94828787"/>
<evidence type="ECO:0000259" key="1">
    <source>
        <dbReference type="Pfam" id="PF04100"/>
    </source>
</evidence>